<protein>
    <submittedName>
        <fullName evidence="6">LysR family transcriptional regulator</fullName>
    </submittedName>
</protein>
<dbReference type="Gene3D" id="1.10.10.10">
    <property type="entry name" value="Winged helix-like DNA-binding domain superfamily/Winged helix DNA-binding domain"/>
    <property type="match status" value="1"/>
</dbReference>
<dbReference type="Pfam" id="PF00126">
    <property type="entry name" value="HTH_1"/>
    <property type="match status" value="1"/>
</dbReference>
<dbReference type="SUPFAM" id="SSF46785">
    <property type="entry name" value="Winged helix' DNA-binding domain"/>
    <property type="match status" value="1"/>
</dbReference>
<dbReference type="PROSITE" id="PS50931">
    <property type="entry name" value="HTH_LYSR"/>
    <property type="match status" value="1"/>
</dbReference>
<comment type="similarity">
    <text evidence="1">Belongs to the LysR transcriptional regulatory family.</text>
</comment>
<dbReference type="PANTHER" id="PTHR30126">
    <property type="entry name" value="HTH-TYPE TRANSCRIPTIONAL REGULATOR"/>
    <property type="match status" value="1"/>
</dbReference>
<evidence type="ECO:0000313" key="7">
    <source>
        <dbReference type="Proteomes" id="UP001138997"/>
    </source>
</evidence>
<name>A0A9X1SXJ7_9ACTN</name>
<dbReference type="RefSeq" id="WP_231449140.1">
    <property type="nucleotide sequence ID" value="NZ_JAJOMB010000028.1"/>
</dbReference>
<dbReference type="SUPFAM" id="SSF53850">
    <property type="entry name" value="Periplasmic binding protein-like II"/>
    <property type="match status" value="1"/>
</dbReference>
<dbReference type="InterPro" id="IPR036390">
    <property type="entry name" value="WH_DNA-bd_sf"/>
</dbReference>
<dbReference type="AlphaFoldDB" id="A0A9X1SXJ7"/>
<dbReference type="InterPro" id="IPR036388">
    <property type="entry name" value="WH-like_DNA-bd_sf"/>
</dbReference>
<reference evidence="6" key="1">
    <citation type="submission" date="2021-11" db="EMBL/GenBank/DDBJ databases">
        <title>Streptomyces corallinus and Kineosporia corallina sp. nov., two new coral-derived marine actinobacteria.</title>
        <authorList>
            <person name="Buangrab K."/>
            <person name="Sutthacheep M."/>
            <person name="Yeemin T."/>
            <person name="Harunari E."/>
            <person name="Igarashi Y."/>
            <person name="Sripreechasak P."/>
            <person name="Kanchanasin P."/>
            <person name="Tanasupawat S."/>
            <person name="Phongsopitanun W."/>
        </authorList>
    </citation>
    <scope>NUCLEOTIDE SEQUENCE</scope>
    <source>
        <strain evidence="6">JCM 31032</strain>
    </source>
</reference>
<dbReference type="Pfam" id="PF03466">
    <property type="entry name" value="LysR_substrate"/>
    <property type="match status" value="1"/>
</dbReference>
<dbReference type="Proteomes" id="UP001138997">
    <property type="component" value="Unassembled WGS sequence"/>
</dbReference>
<organism evidence="6 7">
    <name type="scientific">Kineosporia babensis</name>
    <dbReference type="NCBI Taxonomy" id="499548"/>
    <lineage>
        <taxon>Bacteria</taxon>
        <taxon>Bacillati</taxon>
        <taxon>Actinomycetota</taxon>
        <taxon>Actinomycetes</taxon>
        <taxon>Kineosporiales</taxon>
        <taxon>Kineosporiaceae</taxon>
        <taxon>Kineosporia</taxon>
    </lineage>
</organism>
<dbReference type="GO" id="GO:0000976">
    <property type="term" value="F:transcription cis-regulatory region binding"/>
    <property type="evidence" value="ECO:0007669"/>
    <property type="project" value="TreeGrafter"/>
</dbReference>
<accession>A0A9X1SXJ7</accession>
<sequence>MTPTQLRAFAAIVRLGSVKKAAADLGVSEAAVSAHVGQLRKELGDKLFTPTSAGLAFTPGGLRLASRSAELLGLQDRTVLEVSRASSGRRFLRVAASSLFAEYAAPGLLELFAGRAKDLDVELGVHSPREFGEMLLTRAADVAIGPQPPGLHEAISHQPFLNFQVALVVGAQHPLCDLKPAPAQLREQTWLLGPSAIGRIGVVPGMLRRLRVPEPNQQIFQSHSAALEEVKRGKGVTLALAFAVGQDIARGDLVRLNHHVAPGQGTWSVMSLTGAGAVPEAAELSRFVSTPRAAQAMLRGAGVTAGRFRPSIHVTLWS</sequence>
<evidence type="ECO:0000256" key="3">
    <source>
        <dbReference type="ARBA" id="ARBA00023125"/>
    </source>
</evidence>
<keyword evidence="2" id="KW-0805">Transcription regulation</keyword>
<evidence type="ECO:0000256" key="2">
    <source>
        <dbReference type="ARBA" id="ARBA00023015"/>
    </source>
</evidence>
<evidence type="ECO:0000256" key="1">
    <source>
        <dbReference type="ARBA" id="ARBA00009437"/>
    </source>
</evidence>
<evidence type="ECO:0000256" key="4">
    <source>
        <dbReference type="ARBA" id="ARBA00023163"/>
    </source>
</evidence>
<gene>
    <name evidence="6" type="ORF">LR394_35860</name>
</gene>
<dbReference type="Gene3D" id="3.40.190.10">
    <property type="entry name" value="Periplasmic binding protein-like II"/>
    <property type="match status" value="2"/>
</dbReference>
<keyword evidence="7" id="KW-1185">Reference proteome</keyword>
<dbReference type="EMBL" id="JAJOMB010000028">
    <property type="protein sequence ID" value="MCD5316287.1"/>
    <property type="molecule type" value="Genomic_DNA"/>
</dbReference>
<evidence type="ECO:0000313" key="6">
    <source>
        <dbReference type="EMBL" id="MCD5316287.1"/>
    </source>
</evidence>
<feature type="domain" description="HTH lysR-type" evidence="5">
    <location>
        <begin position="1"/>
        <end position="58"/>
    </location>
</feature>
<comment type="caution">
    <text evidence="6">The sequence shown here is derived from an EMBL/GenBank/DDBJ whole genome shotgun (WGS) entry which is preliminary data.</text>
</comment>
<keyword evidence="4" id="KW-0804">Transcription</keyword>
<evidence type="ECO:0000259" key="5">
    <source>
        <dbReference type="PROSITE" id="PS50931"/>
    </source>
</evidence>
<dbReference type="InterPro" id="IPR005119">
    <property type="entry name" value="LysR_subst-bd"/>
</dbReference>
<keyword evidence="3" id="KW-0238">DNA-binding</keyword>
<dbReference type="InterPro" id="IPR000847">
    <property type="entry name" value="LysR_HTH_N"/>
</dbReference>
<dbReference type="PANTHER" id="PTHR30126:SF39">
    <property type="entry name" value="HTH-TYPE TRANSCRIPTIONAL REGULATOR CYSL"/>
    <property type="match status" value="1"/>
</dbReference>
<proteinExistence type="inferred from homology"/>
<dbReference type="GO" id="GO:0003700">
    <property type="term" value="F:DNA-binding transcription factor activity"/>
    <property type="evidence" value="ECO:0007669"/>
    <property type="project" value="InterPro"/>
</dbReference>